<name>A0ABP4XNH1_9MICO</name>
<sequence>MNTTLTCPKCGSTMRSYERNRVLVDQCTGCGGLFLDRGELEALVAAETAWHQPPAAQPAPGPQDRAPQPYAAAPGSHATGPGAPTAYQQPPVQHYGSAPYAKYSKHYGKRRRSFLSELFDD</sequence>
<evidence type="ECO:0000256" key="1">
    <source>
        <dbReference type="SAM" id="MobiDB-lite"/>
    </source>
</evidence>
<proteinExistence type="predicted"/>
<organism evidence="3 4">
    <name type="scientific">Nostocoides veronense</name>
    <dbReference type="NCBI Taxonomy" id="330836"/>
    <lineage>
        <taxon>Bacteria</taxon>
        <taxon>Bacillati</taxon>
        <taxon>Actinomycetota</taxon>
        <taxon>Actinomycetes</taxon>
        <taxon>Micrococcales</taxon>
        <taxon>Intrasporangiaceae</taxon>
        <taxon>Nostocoides</taxon>
    </lineage>
</organism>
<evidence type="ECO:0000313" key="3">
    <source>
        <dbReference type="EMBL" id="GAA1784396.1"/>
    </source>
</evidence>
<dbReference type="RefSeq" id="WP_344081427.1">
    <property type="nucleotide sequence ID" value="NZ_BAAAPO010000011.1"/>
</dbReference>
<dbReference type="EMBL" id="BAAAPO010000011">
    <property type="protein sequence ID" value="GAA1784396.1"/>
    <property type="molecule type" value="Genomic_DNA"/>
</dbReference>
<comment type="caution">
    <text evidence="3">The sequence shown here is derived from an EMBL/GenBank/DDBJ whole genome shotgun (WGS) entry which is preliminary data.</text>
</comment>
<evidence type="ECO:0000313" key="4">
    <source>
        <dbReference type="Proteomes" id="UP001499938"/>
    </source>
</evidence>
<feature type="domain" description="Transcription factor zinc-finger" evidence="2">
    <location>
        <begin position="6"/>
        <end position="45"/>
    </location>
</feature>
<accession>A0ABP4XNH1</accession>
<protein>
    <submittedName>
        <fullName evidence="3">Zf-TFIIB domain-containing protein</fullName>
    </submittedName>
</protein>
<keyword evidence="4" id="KW-1185">Reference proteome</keyword>
<evidence type="ECO:0000259" key="2">
    <source>
        <dbReference type="Pfam" id="PF13453"/>
    </source>
</evidence>
<gene>
    <name evidence="3" type="ORF">GCM10009811_07140</name>
</gene>
<feature type="region of interest" description="Disordered" evidence="1">
    <location>
        <begin position="49"/>
        <end position="98"/>
    </location>
</feature>
<dbReference type="Pfam" id="PF13453">
    <property type="entry name" value="Zn_ribbon_TFIIB"/>
    <property type="match status" value="1"/>
</dbReference>
<dbReference type="InterPro" id="IPR027392">
    <property type="entry name" value="TF_Znf"/>
</dbReference>
<reference evidence="4" key="1">
    <citation type="journal article" date="2019" name="Int. J. Syst. Evol. Microbiol.">
        <title>The Global Catalogue of Microorganisms (GCM) 10K type strain sequencing project: providing services to taxonomists for standard genome sequencing and annotation.</title>
        <authorList>
            <consortium name="The Broad Institute Genomics Platform"/>
            <consortium name="The Broad Institute Genome Sequencing Center for Infectious Disease"/>
            <person name="Wu L."/>
            <person name="Ma J."/>
        </authorList>
    </citation>
    <scope>NUCLEOTIDE SEQUENCE [LARGE SCALE GENOMIC DNA]</scope>
    <source>
        <strain evidence="4">JCM 15592</strain>
    </source>
</reference>
<dbReference type="Proteomes" id="UP001499938">
    <property type="component" value="Unassembled WGS sequence"/>
</dbReference>